<organism evidence="1 2">
    <name type="scientific">Apodospora peruviana</name>
    <dbReference type="NCBI Taxonomy" id="516989"/>
    <lineage>
        <taxon>Eukaryota</taxon>
        <taxon>Fungi</taxon>
        <taxon>Dikarya</taxon>
        <taxon>Ascomycota</taxon>
        <taxon>Pezizomycotina</taxon>
        <taxon>Sordariomycetes</taxon>
        <taxon>Sordariomycetidae</taxon>
        <taxon>Sordariales</taxon>
        <taxon>Lasiosphaeriaceae</taxon>
        <taxon>Apodospora</taxon>
    </lineage>
</organism>
<sequence length="116" mass="12930">MNLKLERIHHQGDDLKPTQIYIDVFPVVPLSLMVCDLGKGCGDGSQMTSYCCFCTDYYSKFSWDISTAVVGNCGPDHAAHATSAVNVFHNYCTYGSPAVDTCCQYCQYCWSHGRYC</sequence>
<reference evidence="1" key="1">
    <citation type="journal article" date="2023" name="Mol. Phylogenet. Evol.">
        <title>Genome-scale phylogeny and comparative genomics of the fungal order Sordariales.</title>
        <authorList>
            <person name="Hensen N."/>
            <person name="Bonometti L."/>
            <person name="Westerberg I."/>
            <person name="Brannstrom I.O."/>
            <person name="Guillou S."/>
            <person name="Cros-Aarteil S."/>
            <person name="Calhoun S."/>
            <person name="Haridas S."/>
            <person name="Kuo A."/>
            <person name="Mondo S."/>
            <person name="Pangilinan J."/>
            <person name="Riley R."/>
            <person name="LaButti K."/>
            <person name="Andreopoulos B."/>
            <person name="Lipzen A."/>
            <person name="Chen C."/>
            <person name="Yan M."/>
            <person name="Daum C."/>
            <person name="Ng V."/>
            <person name="Clum A."/>
            <person name="Steindorff A."/>
            <person name="Ohm R.A."/>
            <person name="Martin F."/>
            <person name="Silar P."/>
            <person name="Natvig D.O."/>
            <person name="Lalanne C."/>
            <person name="Gautier V."/>
            <person name="Ament-Velasquez S.L."/>
            <person name="Kruys A."/>
            <person name="Hutchinson M.I."/>
            <person name="Powell A.J."/>
            <person name="Barry K."/>
            <person name="Miller A.N."/>
            <person name="Grigoriev I.V."/>
            <person name="Debuchy R."/>
            <person name="Gladieux P."/>
            <person name="Hiltunen Thoren M."/>
            <person name="Johannesson H."/>
        </authorList>
    </citation>
    <scope>NUCLEOTIDE SEQUENCE</scope>
    <source>
        <strain evidence="1">CBS 118394</strain>
    </source>
</reference>
<dbReference type="AlphaFoldDB" id="A0AAE0HYS1"/>
<evidence type="ECO:0000313" key="1">
    <source>
        <dbReference type="EMBL" id="KAK3315428.1"/>
    </source>
</evidence>
<dbReference type="EMBL" id="JAUEDM010000006">
    <property type="protein sequence ID" value="KAK3315428.1"/>
    <property type="molecule type" value="Genomic_DNA"/>
</dbReference>
<gene>
    <name evidence="1" type="ORF">B0H66DRAFT_606311</name>
</gene>
<dbReference type="Proteomes" id="UP001283341">
    <property type="component" value="Unassembled WGS sequence"/>
</dbReference>
<evidence type="ECO:0000313" key="2">
    <source>
        <dbReference type="Proteomes" id="UP001283341"/>
    </source>
</evidence>
<name>A0AAE0HYS1_9PEZI</name>
<protein>
    <submittedName>
        <fullName evidence="1">Uncharacterized protein</fullName>
    </submittedName>
</protein>
<reference evidence="1" key="2">
    <citation type="submission" date="2023-06" db="EMBL/GenBank/DDBJ databases">
        <authorList>
            <consortium name="Lawrence Berkeley National Laboratory"/>
            <person name="Haridas S."/>
            <person name="Hensen N."/>
            <person name="Bonometti L."/>
            <person name="Westerberg I."/>
            <person name="Brannstrom I.O."/>
            <person name="Guillou S."/>
            <person name="Cros-Aarteil S."/>
            <person name="Calhoun S."/>
            <person name="Kuo A."/>
            <person name="Mondo S."/>
            <person name="Pangilinan J."/>
            <person name="Riley R."/>
            <person name="Labutti K."/>
            <person name="Andreopoulos B."/>
            <person name="Lipzen A."/>
            <person name="Chen C."/>
            <person name="Yanf M."/>
            <person name="Daum C."/>
            <person name="Ng V."/>
            <person name="Clum A."/>
            <person name="Steindorff A."/>
            <person name="Ohm R."/>
            <person name="Martin F."/>
            <person name="Silar P."/>
            <person name="Natvig D."/>
            <person name="Lalanne C."/>
            <person name="Gautier V."/>
            <person name="Ament-Velasquez S.L."/>
            <person name="Kruys A."/>
            <person name="Hutchinson M.I."/>
            <person name="Powell A.J."/>
            <person name="Barry K."/>
            <person name="Miller A.N."/>
            <person name="Grigoriev I.V."/>
            <person name="Debuchy R."/>
            <person name="Gladieux P."/>
            <person name="Thoren M.H."/>
            <person name="Johannesson H."/>
        </authorList>
    </citation>
    <scope>NUCLEOTIDE SEQUENCE</scope>
    <source>
        <strain evidence="1">CBS 118394</strain>
    </source>
</reference>
<keyword evidence="2" id="KW-1185">Reference proteome</keyword>
<accession>A0AAE0HYS1</accession>
<proteinExistence type="predicted"/>
<comment type="caution">
    <text evidence="1">The sequence shown here is derived from an EMBL/GenBank/DDBJ whole genome shotgun (WGS) entry which is preliminary data.</text>
</comment>